<dbReference type="EMBL" id="JAHRVA010000008">
    <property type="protein sequence ID" value="MBV2144987.1"/>
    <property type="molecule type" value="Genomic_DNA"/>
</dbReference>
<dbReference type="Proteomes" id="UP000752297">
    <property type="component" value="Unassembled WGS sequence"/>
</dbReference>
<dbReference type="RefSeq" id="WP_217678964.1">
    <property type="nucleotide sequence ID" value="NZ_JAHRVA010000008.1"/>
</dbReference>
<dbReference type="InterPro" id="IPR010642">
    <property type="entry name" value="Invasion_prot_B"/>
</dbReference>
<dbReference type="Pfam" id="PF06776">
    <property type="entry name" value="IalB"/>
    <property type="match status" value="1"/>
</dbReference>
<keyword evidence="2" id="KW-1185">Reference proteome</keyword>
<gene>
    <name evidence="1" type="ORF">KUG47_15930</name>
</gene>
<organism evidence="1 2">
    <name type="scientific">Falsochrobactrum tianjinense</name>
    <dbReference type="NCBI Taxonomy" id="2706015"/>
    <lineage>
        <taxon>Bacteria</taxon>
        <taxon>Pseudomonadati</taxon>
        <taxon>Pseudomonadota</taxon>
        <taxon>Alphaproteobacteria</taxon>
        <taxon>Hyphomicrobiales</taxon>
        <taxon>Brucellaceae</taxon>
        <taxon>Falsochrobactrum</taxon>
    </lineage>
</organism>
<comment type="caution">
    <text evidence="1">The sequence shown here is derived from an EMBL/GenBank/DDBJ whole genome shotgun (WGS) entry which is preliminary data.</text>
</comment>
<name>A0A949UVL7_9HYPH</name>
<evidence type="ECO:0000313" key="2">
    <source>
        <dbReference type="Proteomes" id="UP000752297"/>
    </source>
</evidence>
<reference evidence="1 2" key="1">
    <citation type="submission" date="2021-06" db="EMBL/GenBank/DDBJ databases">
        <title>Falsochrobactrum tianjin sp.nov., a new petroleum-degrading bacteria isolated from oily soils.</title>
        <authorList>
            <person name="Chen G."/>
            <person name="Chen H."/>
            <person name="Tian J."/>
            <person name="Qing J."/>
            <person name="Zhong L."/>
            <person name="Ma W."/>
            <person name="Song Y."/>
            <person name="Cui X."/>
            <person name="Yan B."/>
        </authorList>
    </citation>
    <scope>NUCLEOTIDE SEQUENCE [LARGE SCALE GENOMIC DNA]</scope>
    <source>
        <strain evidence="1 2">TDYN1</strain>
    </source>
</reference>
<dbReference type="AlphaFoldDB" id="A0A949UVL7"/>
<accession>A0A949UVL7</accession>
<protein>
    <submittedName>
        <fullName evidence="1">Invasion associated locus B family protein</fullName>
    </submittedName>
</protein>
<evidence type="ECO:0000313" key="1">
    <source>
        <dbReference type="EMBL" id="MBV2144987.1"/>
    </source>
</evidence>
<sequence length="169" mass="17827">MAAAIVFTALTTFAGAQGAGSQLPGGASSLQENYETWSLSCQSAPQRVCAISQQQAQRNGQRVLAIELQHGAKDGLSGNLVLPFGLLLDAGVVLQVDEEKPQEPVRFLTCLPAGCVARLNFDPDMADALRSGTLLKIKVQDTDQKEMLLSVSLKGFAAALDRLKALSGT</sequence>
<proteinExistence type="predicted"/>